<organism evidence="2 3">
    <name type="scientific">Mycena rosella</name>
    <name type="common">Pink bonnet</name>
    <name type="synonym">Agaricus rosellus</name>
    <dbReference type="NCBI Taxonomy" id="1033263"/>
    <lineage>
        <taxon>Eukaryota</taxon>
        <taxon>Fungi</taxon>
        <taxon>Dikarya</taxon>
        <taxon>Basidiomycota</taxon>
        <taxon>Agaricomycotina</taxon>
        <taxon>Agaricomycetes</taxon>
        <taxon>Agaricomycetidae</taxon>
        <taxon>Agaricales</taxon>
        <taxon>Marasmiineae</taxon>
        <taxon>Mycenaceae</taxon>
        <taxon>Mycena</taxon>
    </lineage>
</organism>
<evidence type="ECO:0000256" key="1">
    <source>
        <dbReference type="SAM" id="MobiDB-lite"/>
    </source>
</evidence>
<sequence length="700" mass="77850">MTNIDFHVAICDILELKSWCLPGSCVYKLKQAWRKRSVLVTEIRGMEIILMKWKWWKSWKEFSEARVGRMHPSFMLQAFADVPLDEDALNFRATRSGQFFSPWITPVSTASSFSIADMVQAAELHSSRNEDLSELDSGPTLPHDLPTCSPWTDEPDLCSTIHTTSPPTTPCKKRSAQTQDTLRELARCKIDILFADRPRHPHHYTSTTPSIKARFELRKICIAATGASLEETVERAEEKVSSPTHCLPDFFGPKAIFHGFHVVEYLASGSRPIVNPIRKVCGIFSDCPPDANFMETVHDPAVEAMEEARASCSISEKRQHHQHGNWANLTASDSMGGGQVQPEVLVNAVINTAVLIALLSNSAFIRYAGFATSACPTTPTSRPFLNGIWCAVTFNLGPWTCMLGHRDYTNLVFGWCAIMVLSNFDYRKRGHLILWDCKLIIQFPPGTTILTPSTALFHSNIPIADDERCYSFTQYTAGGIFWWIENGSLQATLKLVLLGPESMGTTSTNGHIHTHGSTHLSMWVHPPFTHVGMPMCTCNQGAGGSSFAQLIFEFWTPYGALFPALVLLSTCLSIDLPLHLPCSTDPPQHPPCSTDLPHHPSTLLNAHEIHDMVDTDSRGYSYEMEQCIELFKARLGLAARLYLDTHPVIYQINIAGGSVHVLSPLQHAKWLLNRVTSGGIRSQEKGPVQAPESQKRAGYI</sequence>
<accession>A0AAD7DF51</accession>
<dbReference type="AlphaFoldDB" id="A0AAD7DF51"/>
<reference evidence="2" key="1">
    <citation type="submission" date="2023-03" db="EMBL/GenBank/DDBJ databases">
        <title>Massive genome expansion in bonnet fungi (Mycena s.s.) driven by repeated elements and novel gene families across ecological guilds.</title>
        <authorList>
            <consortium name="Lawrence Berkeley National Laboratory"/>
            <person name="Harder C.B."/>
            <person name="Miyauchi S."/>
            <person name="Viragh M."/>
            <person name="Kuo A."/>
            <person name="Thoen E."/>
            <person name="Andreopoulos B."/>
            <person name="Lu D."/>
            <person name="Skrede I."/>
            <person name="Drula E."/>
            <person name="Henrissat B."/>
            <person name="Morin E."/>
            <person name="Kohler A."/>
            <person name="Barry K."/>
            <person name="LaButti K."/>
            <person name="Morin E."/>
            <person name="Salamov A."/>
            <person name="Lipzen A."/>
            <person name="Mereny Z."/>
            <person name="Hegedus B."/>
            <person name="Baldrian P."/>
            <person name="Stursova M."/>
            <person name="Weitz H."/>
            <person name="Taylor A."/>
            <person name="Grigoriev I.V."/>
            <person name="Nagy L.G."/>
            <person name="Martin F."/>
            <person name="Kauserud H."/>
        </authorList>
    </citation>
    <scope>NUCLEOTIDE SEQUENCE</scope>
    <source>
        <strain evidence="2">CBHHK067</strain>
    </source>
</reference>
<dbReference type="EMBL" id="JARKIE010000069">
    <property type="protein sequence ID" value="KAJ7689825.1"/>
    <property type="molecule type" value="Genomic_DNA"/>
</dbReference>
<proteinExistence type="predicted"/>
<evidence type="ECO:0000313" key="3">
    <source>
        <dbReference type="Proteomes" id="UP001221757"/>
    </source>
</evidence>
<gene>
    <name evidence="2" type="ORF">B0H17DRAFT_1134760</name>
</gene>
<comment type="caution">
    <text evidence="2">The sequence shown here is derived from an EMBL/GenBank/DDBJ whole genome shotgun (WGS) entry which is preliminary data.</text>
</comment>
<dbReference type="Proteomes" id="UP001221757">
    <property type="component" value="Unassembled WGS sequence"/>
</dbReference>
<dbReference type="Gene3D" id="3.60.130.30">
    <property type="match status" value="1"/>
</dbReference>
<keyword evidence="3" id="KW-1185">Reference proteome</keyword>
<protein>
    <submittedName>
        <fullName evidence="2">Uncharacterized protein</fullName>
    </submittedName>
</protein>
<feature type="region of interest" description="Disordered" evidence="1">
    <location>
        <begin position="681"/>
        <end position="700"/>
    </location>
</feature>
<evidence type="ECO:0000313" key="2">
    <source>
        <dbReference type="EMBL" id="KAJ7689825.1"/>
    </source>
</evidence>
<name>A0AAD7DF51_MYCRO</name>